<dbReference type="Proteomes" id="UP000655225">
    <property type="component" value="Unassembled WGS sequence"/>
</dbReference>
<protein>
    <submittedName>
        <fullName evidence="2">Uncharacterized protein</fullName>
    </submittedName>
</protein>
<keyword evidence="1" id="KW-0812">Transmembrane</keyword>
<feature type="transmembrane region" description="Helical" evidence="1">
    <location>
        <begin position="6"/>
        <end position="27"/>
    </location>
</feature>
<dbReference type="AlphaFoldDB" id="A0A835DUY2"/>
<evidence type="ECO:0000313" key="3">
    <source>
        <dbReference type="Proteomes" id="UP000655225"/>
    </source>
</evidence>
<keyword evidence="3" id="KW-1185">Reference proteome</keyword>
<sequence>MNPSLGVMLIGAVQHTWIVFLLISIVLPQYRRKRQYHGLFTCEMVFWWLLHQMVSIFDASFRGMSFNLIWERSVHCKSYLSNWGDGKLDFCRVISPLELFSRRLCLGITGEIVWEVKAVANMHETKAEMVKQ</sequence>
<keyword evidence="1" id="KW-0472">Membrane</keyword>
<dbReference type="OrthoDB" id="414463at2759"/>
<dbReference type="EMBL" id="JABCRI010000001">
    <property type="protein sequence ID" value="KAF8413372.1"/>
    <property type="molecule type" value="Genomic_DNA"/>
</dbReference>
<reference evidence="2 3" key="1">
    <citation type="submission" date="2020-04" db="EMBL/GenBank/DDBJ databases">
        <title>Plant Genome Project.</title>
        <authorList>
            <person name="Zhang R.-G."/>
        </authorList>
    </citation>
    <scope>NUCLEOTIDE SEQUENCE [LARGE SCALE GENOMIC DNA]</scope>
    <source>
        <strain evidence="2">YNK0</strain>
        <tissue evidence="2">Leaf</tissue>
    </source>
</reference>
<name>A0A835DUY2_TETSI</name>
<proteinExistence type="predicted"/>
<gene>
    <name evidence="2" type="ORF">HHK36_001353</name>
</gene>
<evidence type="ECO:0000313" key="2">
    <source>
        <dbReference type="EMBL" id="KAF8413372.1"/>
    </source>
</evidence>
<comment type="caution">
    <text evidence="2">The sequence shown here is derived from an EMBL/GenBank/DDBJ whole genome shotgun (WGS) entry which is preliminary data.</text>
</comment>
<keyword evidence="1" id="KW-1133">Transmembrane helix</keyword>
<accession>A0A835DUY2</accession>
<evidence type="ECO:0000256" key="1">
    <source>
        <dbReference type="SAM" id="Phobius"/>
    </source>
</evidence>
<organism evidence="2 3">
    <name type="scientific">Tetracentron sinense</name>
    <name type="common">Spur-leaf</name>
    <dbReference type="NCBI Taxonomy" id="13715"/>
    <lineage>
        <taxon>Eukaryota</taxon>
        <taxon>Viridiplantae</taxon>
        <taxon>Streptophyta</taxon>
        <taxon>Embryophyta</taxon>
        <taxon>Tracheophyta</taxon>
        <taxon>Spermatophyta</taxon>
        <taxon>Magnoliopsida</taxon>
        <taxon>Trochodendrales</taxon>
        <taxon>Trochodendraceae</taxon>
        <taxon>Tetracentron</taxon>
    </lineage>
</organism>